<dbReference type="AlphaFoldDB" id="A0A1X4XZL3"/>
<gene>
    <name evidence="2" type="ORF">DESAMIL20_83</name>
</gene>
<name>A0A1X4XZL3_9BACT</name>
<feature type="signal peptide" evidence="1">
    <location>
        <begin position="1"/>
        <end position="21"/>
    </location>
</feature>
<dbReference type="RefSeq" id="WP_086032904.1">
    <property type="nucleotide sequence ID" value="NZ_MDSU01000001.1"/>
</dbReference>
<evidence type="ECO:0000313" key="2">
    <source>
        <dbReference type="EMBL" id="OSS42975.1"/>
    </source>
</evidence>
<dbReference type="SUPFAM" id="SSF53300">
    <property type="entry name" value="vWA-like"/>
    <property type="match status" value="1"/>
</dbReference>
<organism evidence="2 3">
    <name type="scientific">Desulfurella amilsii</name>
    <dbReference type="NCBI Taxonomy" id="1562698"/>
    <lineage>
        <taxon>Bacteria</taxon>
        <taxon>Pseudomonadati</taxon>
        <taxon>Campylobacterota</taxon>
        <taxon>Desulfurellia</taxon>
        <taxon>Desulfurellales</taxon>
        <taxon>Desulfurellaceae</taxon>
        <taxon>Desulfurella</taxon>
    </lineage>
</organism>
<protein>
    <submittedName>
        <fullName evidence="2">Type 4 fimbrial biogenesis protein PilY1</fullName>
    </submittedName>
</protein>
<keyword evidence="1" id="KW-0732">Signal</keyword>
<evidence type="ECO:0000313" key="3">
    <source>
        <dbReference type="Proteomes" id="UP000194141"/>
    </source>
</evidence>
<reference evidence="2 3" key="1">
    <citation type="journal article" date="2017" name="Front. Microbiol.">
        <title>Genome Sequence of Desulfurella amilsii Strain TR1 and Comparative Genomics of Desulfurellaceae Family.</title>
        <authorList>
            <person name="Florentino A.P."/>
            <person name="Stams A.J."/>
            <person name="Sanchez-Andrea I."/>
        </authorList>
    </citation>
    <scope>NUCLEOTIDE SEQUENCE [LARGE SCALE GENOMIC DNA]</scope>
    <source>
        <strain evidence="2 3">TR1</strain>
    </source>
</reference>
<sequence length="1119" mass="121118">MIKKLLLVLWAFLMFSPYAMADCKSPSASAIPPFLGSAVSIPPNVLIVMDISGSMSWKAYTGRYTGTEEGYFDPNAVYSYNSNDGYWYQSQVNSAKCPTDRRVDGGYCGSYLNFHYMTRIDLLQWVLTGGSPKYCSNNNQSCDPRLNNNGNDIMLTTYNGVDVLTPMSRINNSLLLSLANSTQNTKPRIGLEMFSNNVSASKVYIGDYDKSGNTGPNNPYTNLIRMINSATPGGSTATGPAMKAALDYFNQSTLNIGTDCEGQGYSYSNGFNTSKGTWKDPMYQPCKSDCITKSCSFCSAECANNYVILMSDGDWNSGGDPLKPAWYMYNKFSRPLNNTNFTINKVYTVGMFLPTGSGYCGFKALKNVSLYGSTNISSYPTNCPSCSSDCENTDYYKYAYGSYCSTPEPDPTTTNPPTTFSSNNASQLKNSLSAIFQDIAKNVSSGSSAAIASTSNQGSILLQSVFWPQKTFDNGAKVSWVGKLYAWWLQQSAGSAPQIKADNDGNKQLNPSDTTITFGSTNQSTILDQNKPIFEAGAVLLSTLPDDRTIYTTTDGKTLISFGTSKVEVDSISPYFGSLPSYLGSSNQAANLINYIRGTDFTDLGARSRSVGVSGVWKLGDIVYSSPSVMQAVDYTDASKTYNVIFVGANDGMLHAFLLGQPINTYKQDPVVVLCNDNKFTVDSSGNVACSDGNNQVGSELWAFIPKNSLPYLKYLADPNYDSSKHIYFSDLEPFVFRIYTNNGVKTILIGGMRFGGCVSPLTDAGYSSYYALDVTDPKNPLLLWEFSNLALGFSYSGPAIIKEYDGTQNKYFAVFLSGPTNYDGTSTQSLSLFIIDLLSGQLLQTITNFGGSTYQKAFGGRLFTGGIVDNANSLTQAIPFGISYQDPNNNWHGKVFLLNTFENSDYAKWQVIPVPLGMDIGPVTAQVATSKCQNIRQYIYFGTGRYFKPTDGITLPNENIFGVDVTECINSASCTTNNITKITPSNQINASYVPGFSWYMPLTDNGERDISDPSSGSTAVTFTTALPTGTNNVSNSLCISGYGGQANVWSLMCGTGAPNTSTDIYLISTSSGGIYAASANSSNTTGKIGTFSGIPSIKKPAKVSAGTNKGIIIQWLEK</sequence>
<proteinExistence type="predicted"/>
<dbReference type="OrthoDB" id="7156875at2"/>
<accession>A0A1X4XZL3</accession>
<dbReference type="STRING" id="1562698.DESAMIL20_83"/>
<dbReference type="EMBL" id="MDSU01000001">
    <property type="protein sequence ID" value="OSS42975.1"/>
    <property type="molecule type" value="Genomic_DNA"/>
</dbReference>
<feature type="chain" id="PRO_5012281674" evidence="1">
    <location>
        <begin position="22"/>
        <end position="1119"/>
    </location>
</feature>
<dbReference type="Gene3D" id="3.40.50.410">
    <property type="entry name" value="von Willebrand factor, type A domain"/>
    <property type="match status" value="1"/>
</dbReference>
<comment type="caution">
    <text evidence="2">The sequence shown here is derived from an EMBL/GenBank/DDBJ whole genome shotgun (WGS) entry which is preliminary data.</text>
</comment>
<evidence type="ECO:0000256" key="1">
    <source>
        <dbReference type="SAM" id="SignalP"/>
    </source>
</evidence>
<dbReference type="InterPro" id="IPR036465">
    <property type="entry name" value="vWFA_dom_sf"/>
</dbReference>
<dbReference type="Proteomes" id="UP000194141">
    <property type="component" value="Unassembled WGS sequence"/>
</dbReference>
<keyword evidence="3" id="KW-1185">Reference proteome</keyword>